<name>A0A919RC09_9ACTN</name>
<dbReference type="Proteomes" id="UP000606172">
    <property type="component" value="Unassembled WGS sequence"/>
</dbReference>
<organism evidence="3 4">
    <name type="scientific">Sinosporangium siamense</name>
    <dbReference type="NCBI Taxonomy" id="1367973"/>
    <lineage>
        <taxon>Bacteria</taxon>
        <taxon>Bacillati</taxon>
        <taxon>Actinomycetota</taxon>
        <taxon>Actinomycetes</taxon>
        <taxon>Streptosporangiales</taxon>
        <taxon>Streptosporangiaceae</taxon>
        <taxon>Sinosporangium</taxon>
    </lineage>
</organism>
<evidence type="ECO:0000313" key="4">
    <source>
        <dbReference type="Proteomes" id="UP000606172"/>
    </source>
</evidence>
<accession>A0A919RC09</accession>
<evidence type="ECO:0000256" key="1">
    <source>
        <dbReference type="SAM" id="MobiDB-lite"/>
    </source>
</evidence>
<sequence length="288" mass="29814">MTVVQTGTAEADPAGELGRADLSVSLIAAPAIAQPGHTLTYHVRVRNAGPGDAVLPVLRVRVPGDVAVVGVNVATCRPGATLNEVVCPSRSDIPTGDTGNVVITGMVRPGARGPLRATATLSSQVIDSREADNTAQASVPVDDGADLAVRLAPRALATPGGFTVGLVVHNRGPRSVKDALVFFRAALAGSTRARFVHSVGGRCRAEGTHLGCRLPSVRAGSPVRLRLAFAADGRQPRTVNGRASVHSTVFGDRRPDNNQVRARLAVSGHRGTRPRADDDPPALPYASV</sequence>
<dbReference type="AlphaFoldDB" id="A0A919RC09"/>
<gene>
    <name evidence="3" type="ORF">Ssi02_11230</name>
</gene>
<protein>
    <recommendedName>
        <fullName evidence="2">DUF11 domain-containing protein</fullName>
    </recommendedName>
</protein>
<evidence type="ECO:0000259" key="2">
    <source>
        <dbReference type="Pfam" id="PF01345"/>
    </source>
</evidence>
<feature type="domain" description="DUF11" evidence="2">
    <location>
        <begin position="21"/>
        <end position="139"/>
    </location>
</feature>
<dbReference type="Gene3D" id="2.60.40.10">
    <property type="entry name" value="Immunoglobulins"/>
    <property type="match status" value="1"/>
</dbReference>
<proteinExistence type="predicted"/>
<dbReference type="EMBL" id="BOOW01000007">
    <property type="protein sequence ID" value="GII90892.1"/>
    <property type="molecule type" value="Genomic_DNA"/>
</dbReference>
<dbReference type="Pfam" id="PF01345">
    <property type="entry name" value="DUF11"/>
    <property type="match status" value="1"/>
</dbReference>
<keyword evidence="4" id="KW-1185">Reference proteome</keyword>
<dbReference type="GO" id="GO:0005975">
    <property type="term" value="P:carbohydrate metabolic process"/>
    <property type="evidence" value="ECO:0007669"/>
    <property type="project" value="UniProtKB-ARBA"/>
</dbReference>
<dbReference type="InterPro" id="IPR013783">
    <property type="entry name" value="Ig-like_fold"/>
</dbReference>
<dbReference type="InterPro" id="IPR001434">
    <property type="entry name" value="OmcB-like_DUF11"/>
</dbReference>
<reference evidence="3" key="1">
    <citation type="submission" date="2021-01" db="EMBL/GenBank/DDBJ databases">
        <title>Whole genome shotgun sequence of Sinosporangium siamense NBRC 109515.</title>
        <authorList>
            <person name="Komaki H."/>
            <person name="Tamura T."/>
        </authorList>
    </citation>
    <scope>NUCLEOTIDE SEQUENCE</scope>
    <source>
        <strain evidence="3">NBRC 109515</strain>
    </source>
</reference>
<feature type="region of interest" description="Disordered" evidence="1">
    <location>
        <begin position="265"/>
        <end position="288"/>
    </location>
</feature>
<dbReference type="RefSeq" id="WP_204021710.1">
    <property type="nucleotide sequence ID" value="NZ_BOOW01000007.1"/>
</dbReference>
<comment type="caution">
    <text evidence="3">The sequence shown here is derived from an EMBL/GenBank/DDBJ whole genome shotgun (WGS) entry which is preliminary data.</text>
</comment>
<evidence type="ECO:0000313" key="3">
    <source>
        <dbReference type="EMBL" id="GII90892.1"/>
    </source>
</evidence>